<dbReference type="Proteomes" id="UP001454036">
    <property type="component" value="Unassembled WGS sequence"/>
</dbReference>
<gene>
    <name evidence="4" type="ORF">LIER_08594</name>
</gene>
<accession>A0AAV3PEQ2</accession>
<dbReference type="Pfam" id="PF01167">
    <property type="entry name" value="Tub"/>
    <property type="match status" value="1"/>
</dbReference>
<comment type="similarity">
    <text evidence="1">Belongs to the TUB family.</text>
</comment>
<dbReference type="PANTHER" id="PTHR16517:SF131">
    <property type="entry name" value="TUBBY-LIKE PROTEIN 8"/>
    <property type="match status" value="1"/>
</dbReference>
<proteinExistence type="inferred from homology"/>
<dbReference type="EMBL" id="BAABME010001401">
    <property type="protein sequence ID" value="GAA0149417.1"/>
    <property type="molecule type" value="Genomic_DNA"/>
</dbReference>
<evidence type="ECO:0000313" key="5">
    <source>
        <dbReference type="Proteomes" id="UP001454036"/>
    </source>
</evidence>
<protein>
    <submittedName>
        <fullName evidence="4">Scaffold/adaptor protein</fullName>
    </submittedName>
</protein>
<feature type="domain" description="Tubby C-terminal" evidence="3">
    <location>
        <begin position="158"/>
        <end position="403"/>
    </location>
</feature>
<dbReference type="PANTHER" id="PTHR16517">
    <property type="entry name" value="TUBBY-RELATED"/>
    <property type="match status" value="1"/>
</dbReference>
<feature type="region of interest" description="Disordered" evidence="2">
    <location>
        <begin position="1"/>
        <end position="44"/>
    </location>
</feature>
<comment type="caution">
    <text evidence="4">The sequence shown here is derived from an EMBL/GenBank/DDBJ whole genome shotgun (WGS) entry which is preliminary data.</text>
</comment>
<evidence type="ECO:0000313" key="4">
    <source>
        <dbReference type="EMBL" id="GAA0149417.1"/>
    </source>
</evidence>
<dbReference type="InterPro" id="IPR025659">
    <property type="entry name" value="Tubby-like_C"/>
</dbReference>
<dbReference type="InterPro" id="IPR000007">
    <property type="entry name" value="Tubby_C"/>
</dbReference>
<dbReference type="PRINTS" id="PR01573">
    <property type="entry name" value="SUPERTUBBY"/>
</dbReference>
<dbReference type="Gene3D" id="3.20.90.10">
    <property type="entry name" value="Tubby Protein, Chain A"/>
    <property type="match status" value="1"/>
</dbReference>
<keyword evidence="5" id="KW-1185">Reference proteome</keyword>
<dbReference type="SUPFAM" id="SSF54518">
    <property type="entry name" value="Tubby C-terminal domain-like"/>
    <property type="match status" value="1"/>
</dbReference>
<evidence type="ECO:0000256" key="1">
    <source>
        <dbReference type="ARBA" id="ARBA00007129"/>
    </source>
</evidence>
<reference evidence="4 5" key="1">
    <citation type="submission" date="2024-01" db="EMBL/GenBank/DDBJ databases">
        <title>The complete chloroplast genome sequence of Lithospermum erythrorhizon: insights into the phylogenetic relationship among Boraginaceae species and the maternal lineages of purple gromwells.</title>
        <authorList>
            <person name="Okada T."/>
            <person name="Watanabe K."/>
        </authorList>
    </citation>
    <scope>NUCLEOTIDE SEQUENCE [LARGE SCALE GENOMIC DNA]</scope>
</reference>
<dbReference type="AlphaFoldDB" id="A0AAV3PEQ2"/>
<organism evidence="4 5">
    <name type="scientific">Lithospermum erythrorhizon</name>
    <name type="common">Purple gromwell</name>
    <name type="synonym">Lithospermum officinale var. erythrorhizon</name>
    <dbReference type="NCBI Taxonomy" id="34254"/>
    <lineage>
        <taxon>Eukaryota</taxon>
        <taxon>Viridiplantae</taxon>
        <taxon>Streptophyta</taxon>
        <taxon>Embryophyta</taxon>
        <taxon>Tracheophyta</taxon>
        <taxon>Spermatophyta</taxon>
        <taxon>Magnoliopsida</taxon>
        <taxon>eudicotyledons</taxon>
        <taxon>Gunneridae</taxon>
        <taxon>Pentapetalae</taxon>
        <taxon>asterids</taxon>
        <taxon>lamiids</taxon>
        <taxon>Boraginales</taxon>
        <taxon>Boraginaceae</taxon>
        <taxon>Boraginoideae</taxon>
        <taxon>Lithospermeae</taxon>
        <taxon>Lithospermum</taxon>
    </lineage>
</organism>
<name>A0AAV3PEQ2_LITER</name>
<evidence type="ECO:0000256" key="2">
    <source>
        <dbReference type="SAM" id="MobiDB-lite"/>
    </source>
</evidence>
<sequence length="409" mass="45764">MSGFKKTSSCNSLSSTALKELNHNRSSSEGENGQRNIAPLGTHIHQNRVINSSKKENMASYKKVEMSQNDKENAVPENAKRYRNDKENAALGNVGRVLKPSSLQLCIQKNEPDSKIGAKMFEPADSENKNSGNIWDYSDSEAAPASSWSTLPNRTLLYRPLPLDIGRCTCVIVKESSPDGLDGGTLYSLYTHEGEGRQNRKLAVAYHKRPGGRSEFVVAQSKKGILYNGDDSLIGKVTSNLIGSKYQIFDQESCRTYSTNKSKLLALVRFTPTVATLAGSYRSMKAWIPKHQSMQLKSTAQIQHINGLPDDWEEKVDRVHQLFSKVPQYNKITKRNELDFRDKGRAGLRIQTSAKNFQLILEKNGRQTILQLGRVGKSKYVMDYRYPFTGYQAFSICLASIDSKLCCTV</sequence>
<evidence type="ECO:0000259" key="3">
    <source>
        <dbReference type="Pfam" id="PF01167"/>
    </source>
</evidence>
<feature type="compositionally biased region" description="Polar residues" evidence="2">
    <location>
        <begin position="1"/>
        <end position="17"/>
    </location>
</feature>